<evidence type="ECO:0000313" key="1">
    <source>
        <dbReference type="EMBL" id="ABR57209.1"/>
    </source>
</evidence>
<name>B1N7H7_PSEPU</name>
<gene>
    <name evidence="1" type="primary">peaG</name>
</gene>
<reference evidence="1" key="1">
    <citation type="journal article" date="2008" name="Environ. Microbiol.">
        <title>Genetic analyses and molecular characterization of the pathways involved in the conversion of 2-phenylethylamine and 2-phenylethanol into phenylacetic acid in Pseudomonas putida U.</title>
        <authorList>
            <person name="Arias S."/>
            <person name="Olivera E.R."/>
            <person name="Arcos M."/>
            <person name="Naharro G."/>
            <person name="Luengo J.M."/>
        </authorList>
    </citation>
    <scope>NUCLEOTIDE SEQUENCE</scope>
    <source>
        <strain evidence="1">U</strain>
    </source>
</reference>
<protein>
    <submittedName>
        <fullName evidence="1">PeaG</fullName>
    </submittedName>
</protein>
<dbReference type="EMBL" id="EF406120">
    <property type="protein sequence ID" value="ABR57209.1"/>
    <property type="molecule type" value="Genomic_DNA"/>
</dbReference>
<proteinExistence type="predicted"/>
<sequence>MRGSGMAGTPSLRAGKRCIAAQPVINLLAVHPRLLTHQRRDPAAQGCATQTRARPAACPDITAKICLPGAQPGPLAGRATGIPGNPEHPGVSGRVHRLTLRRAGCTQQHASRQRFGTGLVQHRPVLLQPQAEVDQRGPCLHQPQQPGRHLQGAGAGLATKHLGHQQRYRAGLALQAGKHRTAMSKLVRPYFSFTQLAVFQPETAGTQQTVGLLRRAATVEDANAHVRAHA</sequence>
<accession>B1N7H7</accession>
<organism evidence="1">
    <name type="scientific">Pseudomonas putida</name>
    <name type="common">Arthrobacter siderocapsulatus</name>
    <dbReference type="NCBI Taxonomy" id="303"/>
    <lineage>
        <taxon>Bacteria</taxon>
        <taxon>Pseudomonadati</taxon>
        <taxon>Pseudomonadota</taxon>
        <taxon>Gammaproteobacteria</taxon>
        <taxon>Pseudomonadales</taxon>
        <taxon>Pseudomonadaceae</taxon>
        <taxon>Pseudomonas</taxon>
    </lineage>
</organism>
<dbReference type="AlphaFoldDB" id="B1N7H7"/>